<accession>A0A124GGC3</accession>
<organism evidence="2 3">
    <name type="scientific">Rhizobium loti</name>
    <name type="common">Mesorhizobium loti</name>
    <dbReference type="NCBI Taxonomy" id="381"/>
    <lineage>
        <taxon>Bacteria</taxon>
        <taxon>Pseudomonadati</taxon>
        <taxon>Pseudomonadota</taxon>
        <taxon>Alphaproteobacteria</taxon>
        <taxon>Hyphomicrobiales</taxon>
        <taxon>Phyllobacteriaceae</taxon>
        <taxon>Mesorhizobium</taxon>
    </lineage>
</organism>
<proteinExistence type="predicted"/>
<dbReference type="InterPro" id="IPR010744">
    <property type="entry name" value="Phage_CI_N"/>
</dbReference>
<dbReference type="GO" id="GO:0003677">
    <property type="term" value="F:DNA binding"/>
    <property type="evidence" value="ECO:0007669"/>
    <property type="project" value="InterPro"/>
</dbReference>
<dbReference type="EMBL" id="LPWA01000107">
    <property type="protein sequence ID" value="KUM26331.1"/>
    <property type="molecule type" value="Genomic_DNA"/>
</dbReference>
<dbReference type="AlphaFoldDB" id="A0A124GGC3"/>
<name>A0A124GGC3_RHILI</name>
<comment type="caution">
    <text evidence="2">The sequence shown here is derived from an EMBL/GenBank/DDBJ whole genome shotgun (WGS) entry which is preliminary data.</text>
</comment>
<dbReference type="OrthoDB" id="7869445at2"/>
<evidence type="ECO:0000313" key="3">
    <source>
        <dbReference type="Proteomes" id="UP000053176"/>
    </source>
</evidence>
<dbReference type="Gene3D" id="1.10.260.40">
    <property type="entry name" value="lambda repressor-like DNA-binding domains"/>
    <property type="match status" value="1"/>
</dbReference>
<dbReference type="GO" id="GO:0045892">
    <property type="term" value="P:negative regulation of DNA-templated transcription"/>
    <property type="evidence" value="ECO:0007669"/>
    <property type="project" value="InterPro"/>
</dbReference>
<gene>
    <name evidence="2" type="ORF">AU467_22610</name>
</gene>
<reference evidence="2 3" key="1">
    <citation type="submission" date="2015-12" db="EMBL/GenBank/DDBJ databases">
        <title>Draft genome sequence of Mesorhizobium sp. UFLA 01-765, a multitolerant efficient symbiont and plant-growth promoting strain isolated from Zn-mining soil using Leucaena leucocephala as a trap plant.</title>
        <authorList>
            <person name="Rangel W.M."/>
            <person name="Thijs S."/>
            <person name="Longatti S.M."/>
            <person name="Moreira F.M."/>
            <person name="Weyens N."/>
            <person name="Vangronsveld J."/>
            <person name="Van Hamme J.D."/>
            <person name="Bottos E.M."/>
            <person name="Rineau F."/>
        </authorList>
    </citation>
    <scope>NUCLEOTIDE SEQUENCE [LARGE SCALE GENOMIC DNA]</scope>
    <source>
        <strain evidence="2 3">UFLA 01-765</strain>
    </source>
</reference>
<feature type="domain" description="Bacteriophage CI repressor N-terminal" evidence="1">
    <location>
        <begin position="10"/>
        <end position="49"/>
    </location>
</feature>
<dbReference type="Proteomes" id="UP000053176">
    <property type="component" value="Unassembled WGS sequence"/>
</dbReference>
<evidence type="ECO:0000259" key="1">
    <source>
        <dbReference type="Pfam" id="PF07022"/>
    </source>
</evidence>
<sequence length="164" mass="18663">MTNSIVDRYIHELKRHFKVTSDDDLSRKVNIGKSTLASWRRRGAIPEDFCKDMLDGERVDYFKIIRDHLAEATSMSAAGEKILLRAAISLGRQLDEASAGDWASWIADNRLRIFQEIVKLDEAERIDETIDNQYVASRLVGLAMRTADGNLLTAAELKRLRREA</sequence>
<dbReference type="Pfam" id="PF07022">
    <property type="entry name" value="Phage_CI_repr"/>
    <property type="match status" value="1"/>
</dbReference>
<evidence type="ECO:0000313" key="2">
    <source>
        <dbReference type="EMBL" id="KUM26331.1"/>
    </source>
</evidence>
<protein>
    <recommendedName>
        <fullName evidence="1">Bacteriophage CI repressor N-terminal domain-containing protein</fullName>
    </recommendedName>
</protein>
<dbReference type="InterPro" id="IPR010982">
    <property type="entry name" value="Lambda_DNA-bd_dom_sf"/>
</dbReference>